<proteinExistence type="predicted"/>
<feature type="binding site" evidence="1">
    <location>
        <position position="195"/>
    </location>
    <ligand>
        <name>2-oxoglutarate</name>
        <dbReference type="ChEBI" id="CHEBI:16810"/>
    </ligand>
</feature>
<dbReference type="PANTHER" id="PTHR31573:SF1">
    <property type="entry name" value="DNA OXIDATIVE DEMETHYLASE ALKBH2"/>
    <property type="match status" value="1"/>
</dbReference>
<dbReference type="eggNOG" id="COG3145">
    <property type="taxonomic scope" value="Bacteria"/>
</dbReference>
<dbReference type="STRING" id="84588.SYNW0847"/>
<dbReference type="InterPro" id="IPR027450">
    <property type="entry name" value="AlkB-like"/>
</dbReference>
<keyword evidence="4" id="KW-1185">Reference proteome</keyword>
<dbReference type="GO" id="GO:0006307">
    <property type="term" value="P:DNA alkylation repair"/>
    <property type="evidence" value="ECO:0007669"/>
    <property type="project" value="TreeGrafter"/>
</dbReference>
<dbReference type="SUPFAM" id="SSF51197">
    <property type="entry name" value="Clavaminate synthase-like"/>
    <property type="match status" value="1"/>
</dbReference>
<feature type="binding site" evidence="1">
    <location>
        <position position="109"/>
    </location>
    <ligand>
        <name>2-oxoglutarate</name>
        <dbReference type="ChEBI" id="CHEBI:16810"/>
    </ligand>
</feature>
<feature type="binding site" evidence="1">
    <location>
        <position position="177"/>
    </location>
    <ligand>
        <name>2-oxoglutarate</name>
        <dbReference type="ChEBI" id="CHEBI:16810"/>
    </ligand>
</feature>
<feature type="binding site" evidence="1">
    <location>
        <position position="119"/>
    </location>
    <ligand>
        <name>2-oxoglutarate</name>
        <dbReference type="ChEBI" id="CHEBI:16810"/>
    </ligand>
</feature>
<name>Q7U7Y1_PARMW</name>
<dbReference type="PANTHER" id="PTHR31573">
    <property type="entry name" value="ALPHA-KETOGLUTARATE-DEPENDENT DIOXYGENASE ALKB HOMOLOG 2"/>
    <property type="match status" value="1"/>
</dbReference>
<dbReference type="Pfam" id="PF13532">
    <property type="entry name" value="2OG-FeII_Oxy_2"/>
    <property type="match status" value="1"/>
</dbReference>
<organism evidence="3 4">
    <name type="scientific">Parasynechococcus marenigrum (strain WH8102)</name>
    <dbReference type="NCBI Taxonomy" id="84588"/>
    <lineage>
        <taxon>Bacteria</taxon>
        <taxon>Bacillati</taxon>
        <taxon>Cyanobacteriota</taxon>
        <taxon>Cyanophyceae</taxon>
        <taxon>Synechococcales</taxon>
        <taxon>Prochlorococcaceae</taxon>
        <taxon>Parasynechococcus</taxon>
        <taxon>Parasynechococcus marenigrum</taxon>
    </lineage>
</organism>
<dbReference type="InterPro" id="IPR005123">
    <property type="entry name" value="Oxoglu/Fe-dep_dioxygenase_dom"/>
</dbReference>
<feature type="binding site" evidence="1">
    <location>
        <position position="193"/>
    </location>
    <ligand>
        <name>2-oxoglutarate</name>
        <dbReference type="ChEBI" id="CHEBI:16810"/>
    </ligand>
</feature>
<feature type="binding site" evidence="1">
    <location>
        <position position="122"/>
    </location>
    <ligand>
        <name>substrate</name>
    </ligand>
</feature>
<feature type="binding site" evidence="1">
    <location>
        <begin position="70"/>
        <end position="72"/>
    </location>
    <ligand>
        <name>substrate</name>
    </ligand>
</feature>
<dbReference type="RefSeq" id="WP_011127712.1">
    <property type="nucleotide sequence ID" value="NC_005070.1"/>
</dbReference>
<dbReference type="EMBL" id="BX569691">
    <property type="protein sequence ID" value="CAE07362.1"/>
    <property type="molecule type" value="Genomic_DNA"/>
</dbReference>
<sequence length="200" mass="23506">MGDDVLQIQSESTTLPWTLHRSWLPPLTAIDWSSTLMRRVHWQQPIVQVYGRHHPVPRLTMFLAEQDVSYRYSGTRHCGAGWPNWFLPMLNQVNTACGCRFNGCLLNLYRHGEDRMGWHADDEAEIDQSQPIASLSLGSNRDFQLRHRHQRQHRHTLELTSGDLLIMHPGCQRDWLHGVPQRRRIKTPRINLTFRCFQPR</sequence>
<dbReference type="InterPro" id="IPR032852">
    <property type="entry name" value="ALKBH2"/>
</dbReference>
<evidence type="ECO:0000256" key="1">
    <source>
        <dbReference type="PIRSR" id="PIRSR632852-1"/>
    </source>
</evidence>
<feature type="domain" description="Fe2OG dioxygenase" evidence="2">
    <location>
        <begin position="100"/>
        <end position="198"/>
    </location>
</feature>
<evidence type="ECO:0000259" key="2">
    <source>
        <dbReference type="PROSITE" id="PS51471"/>
    </source>
</evidence>
<dbReference type="HOGENOM" id="CLU_048788_5_2_3"/>
<accession>Q7U7Y1</accession>
<dbReference type="Gene3D" id="2.60.120.590">
    <property type="entry name" value="Alpha-ketoglutarate-dependent dioxygenase AlkB-like"/>
    <property type="match status" value="1"/>
</dbReference>
<dbReference type="InterPro" id="IPR037151">
    <property type="entry name" value="AlkB-like_sf"/>
</dbReference>
<feature type="binding site" evidence="1">
    <location>
        <position position="189"/>
    </location>
    <ligand>
        <name>2-oxoglutarate</name>
        <dbReference type="ChEBI" id="CHEBI:16810"/>
    </ligand>
</feature>
<evidence type="ECO:0000313" key="4">
    <source>
        <dbReference type="Proteomes" id="UP000001422"/>
    </source>
</evidence>
<feature type="binding site" evidence="1">
    <location>
        <position position="107"/>
    </location>
    <ligand>
        <name>2-oxoglutarate</name>
        <dbReference type="ChEBI" id="CHEBI:16810"/>
    </ligand>
</feature>
<dbReference type="GO" id="GO:0035516">
    <property type="term" value="F:broad specificity oxidative DNA demethylase activity"/>
    <property type="evidence" value="ECO:0007669"/>
    <property type="project" value="TreeGrafter"/>
</dbReference>
<evidence type="ECO:0000313" key="3">
    <source>
        <dbReference type="EMBL" id="CAE07362.1"/>
    </source>
</evidence>
<reference evidence="3 4" key="1">
    <citation type="journal article" date="2003" name="Nature">
        <title>The genome of a motile marine Synechococcus.</title>
        <authorList>
            <person name="Palenik B."/>
            <person name="Brahamsha B."/>
            <person name="Larimer F."/>
            <person name="Land M."/>
            <person name="Hauser L."/>
            <person name="Chain P."/>
            <person name="Lamerdin J."/>
            <person name="Regala W."/>
            <person name="Allen E.A."/>
            <person name="McCarren J."/>
            <person name="Paulsen I."/>
            <person name="Dufresne A."/>
            <person name="Partensky F."/>
            <person name="Webb E."/>
            <person name="Waterbury J."/>
        </authorList>
    </citation>
    <scope>NUCLEOTIDE SEQUENCE [LARGE SCALE GENOMIC DNA]</scope>
    <source>
        <strain evidence="3 4">WH8102</strain>
    </source>
</reference>
<gene>
    <name evidence="3" type="ordered locus">SYNW0847</name>
</gene>
<dbReference type="GO" id="GO:0051747">
    <property type="term" value="F:cytosine C-5 DNA demethylase activity"/>
    <property type="evidence" value="ECO:0007669"/>
    <property type="project" value="TreeGrafter"/>
</dbReference>
<dbReference type="PROSITE" id="PS51471">
    <property type="entry name" value="FE2OG_OXY"/>
    <property type="match status" value="1"/>
</dbReference>
<dbReference type="GO" id="GO:0008198">
    <property type="term" value="F:ferrous iron binding"/>
    <property type="evidence" value="ECO:0007669"/>
    <property type="project" value="TreeGrafter"/>
</dbReference>
<protein>
    <submittedName>
        <fullName evidence="3">Possible alkylated DNA repair protein</fullName>
    </submittedName>
</protein>
<dbReference type="Proteomes" id="UP000001422">
    <property type="component" value="Chromosome"/>
</dbReference>
<dbReference type="KEGG" id="syw:SYNW0847"/>
<dbReference type="AlphaFoldDB" id="Q7U7Y1"/>